<name>A0ABW7CSE9_9GAMM</name>
<evidence type="ECO:0000256" key="1">
    <source>
        <dbReference type="SAM" id="Phobius"/>
    </source>
</evidence>
<keyword evidence="1" id="KW-0812">Transmembrane</keyword>
<comment type="caution">
    <text evidence="2">The sequence shown here is derived from an EMBL/GenBank/DDBJ whole genome shotgun (WGS) entry which is preliminary data.</text>
</comment>
<sequence length="201" mass="21222">MHTLHRIDRAIGVLAALLFVAAVAGFGLALPGYDAMRHPVALLGAIGVPHAQAFSVLGFVLPGVLASAVAVRLLLRVPRTAPWSMRVGVQLLMLAGVGFAAMGVLPLDANDIQSPASQYHASAWMVWVLAFVPGTLMYGLGALRLPGWRAQALLHLGCGAAMLLAAFVLQQWLPAPLAQRLAFACWAVWLVAALPLARRQG</sequence>
<feature type="transmembrane region" description="Helical" evidence="1">
    <location>
        <begin position="53"/>
        <end position="75"/>
    </location>
</feature>
<dbReference type="EMBL" id="JBHGCJ010000001">
    <property type="protein sequence ID" value="MFG6107879.1"/>
    <property type="molecule type" value="Genomic_DNA"/>
</dbReference>
<keyword evidence="3" id="KW-1185">Reference proteome</keyword>
<protein>
    <submittedName>
        <fullName evidence="2">DUF998 domain-containing protein</fullName>
    </submittedName>
</protein>
<gene>
    <name evidence="2" type="ORF">ACEU0G_001349</name>
</gene>
<evidence type="ECO:0000313" key="2">
    <source>
        <dbReference type="EMBL" id="MFG6107879.1"/>
    </source>
</evidence>
<feature type="transmembrane region" description="Helical" evidence="1">
    <location>
        <begin position="178"/>
        <end position="197"/>
    </location>
</feature>
<accession>A0ABW7CSE9</accession>
<dbReference type="Pfam" id="PF06197">
    <property type="entry name" value="DUF998"/>
    <property type="match status" value="1"/>
</dbReference>
<feature type="transmembrane region" description="Helical" evidence="1">
    <location>
        <begin position="87"/>
        <end position="107"/>
    </location>
</feature>
<feature type="transmembrane region" description="Helical" evidence="1">
    <location>
        <begin position="119"/>
        <end position="140"/>
    </location>
</feature>
<keyword evidence="1" id="KW-1133">Transmembrane helix</keyword>
<proteinExistence type="predicted"/>
<keyword evidence="1" id="KW-0472">Membrane</keyword>
<dbReference type="InterPro" id="IPR009339">
    <property type="entry name" value="DUF998"/>
</dbReference>
<dbReference type="RefSeq" id="WP_259205908.1">
    <property type="nucleotide sequence ID" value="NZ_JBHGCJ010000001.1"/>
</dbReference>
<organism evidence="2 3">
    <name type="scientific">Stenotrophomonas nematodicola</name>
    <dbReference type="NCBI Taxonomy" id="2656746"/>
    <lineage>
        <taxon>Bacteria</taxon>
        <taxon>Pseudomonadati</taxon>
        <taxon>Pseudomonadota</taxon>
        <taxon>Gammaproteobacteria</taxon>
        <taxon>Lysobacterales</taxon>
        <taxon>Lysobacteraceae</taxon>
        <taxon>Stenotrophomonas</taxon>
    </lineage>
</organism>
<dbReference type="Proteomes" id="UP001605261">
    <property type="component" value="Unassembled WGS sequence"/>
</dbReference>
<evidence type="ECO:0000313" key="3">
    <source>
        <dbReference type="Proteomes" id="UP001605261"/>
    </source>
</evidence>
<reference evidence="2 3" key="1">
    <citation type="submission" date="2024-09" db="EMBL/GenBank/DDBJ databases">
        <authorList>
            <consortium name="All-Russian atlas of soil microorganisms"/>
            <consortium name="as a basis for the search for new antimicrobial producers and enzymes with unique properties"/>
            <person name="Sokolova E.A."/>
            <person name="Voronina E.N."/>
        </authorList>
    </citation>
    <scope>NUCLEOTIDE SEQUENCE [LARGE SCALE GENOMIC DNA]</scope>
    <source>
        <strain evidence="2 3">AF-22b-331.1</strain>
    </source>
</reference>
<feature type="transmembrane region" description="Helical" evidence="1">
    <location>
        <begin position="152"/>
        <end position="172"/>
    </location>
</feature>